<protein>
    <recommendedName>
        <fullName evidence="3">MazG-like protein</fullName>
    </recommendedName>
</protein>
<evidence type="ECO:0008006" key="3">
    <source>
        <dbReference type="Google" id="ProtNLM"/>
    </source>
</evidence>
<reference evidence="1 2" key="1">
    <citation type="submission" date="2016-11" db="EMBL/GenBank/DDBJ databases">
        <authorList>
            <person name="Varghese N."/>
            <person name="Submissions S."/>
        </authorList>
    </citation>
    <scope>NUCLEOTIDE SEQUENCE [LARGE SCALE GENOMIC DNA]</scope>
    <source>
        <strain evidence="1 2">DSM 15287</strain>
    </source>
</reference>
<dbReference type="RefSeq" id="WP_149735524.1">
    <property type="nucleotide sequence ID" value="NZ_FQZD01000027.1"/>
</dbReference>
<name>A0A1M6KFX5_9FIRM</name>
<evidence type="ECO:0000313" key="2">
    <source>
        <dbReference type="Proteomes" id="UP000322917"/>
    </source>
</evidence>
<dbReference type="AlphaFoldDB" id="A0A1M6KFX5"/>
<proteinExistence type="predicted"/>
<dbReference type="Proteomes" id="UP000322917">
    <property type="component" value="Unassembled WGS sequence"/>
</dbReference>
<gene>
    <name evidence="1" type="ORF">SAMN02745170_02847</name>
</gene>
<keyword evidence="2" id="KW-1185">Reference proteome</keyword>
<organism evidence="1 2">
    <name type="scientific">Propionispora hippei DSM 15287</name>
    <dbReference type="NCBI Taxonomy" id="1123003"/>
    <lineage>
        <taxon>Bacteria</taxon>
        <taxon>Bacillati</taxon>
        <taxon>Bacillota</taxon>
        <taxon>Negativicutes</taxon>
        <taxon>Selenomonadales</taxon>
        <taxon>Sporomusaceae</taxon>
        <taxon>Propionispora</taxon>
    </lineage>
</organism>
<evidence type="ECO:0000313" key="1">
    <source>
        <dbReference type="EMBL" id="SHJ57839.1"/>
    </source>
</evidence>
<dbReference type="Gene3D" id="1.10.287.1080">
    <property type="entry name" value="MazG-like"/>
    <property type="match status" value="1"/>
</dbReference>
<dbReference type="EMBL" id="FQZD01000027">
    <property type="protein sequence ID" value="SHJ57839.1"/>
    <property type="molecule type" value="Genomic_DNA"/>
</dbReference>
<dbReference type="CDD" id="cd11543">
    <property type="entry name" value="NTP-PPase_u6"/>
    <property type="match status" value="1"/>
</dbReference>
<accession>A0A1M6KFX5</accession>
<sequence>MNSKLPQDNHIDFSAAAERAMRVRRFYRQLEKQNHKTVWTTEEDMLAFVSDVGLLARLVMAAEGRWVQGENLQAELGSKMAECLWWLLVLSERLNMDITKEFTSFMDKLDTDLGAKP</sequence>
<dbReference type="OrthoDB" id="196226at2"/>